<comment type="caution">
    <text evidence="3">The sequence shown here is derived from an EMBL/GenBank/DDBJ whole genome shotgun (WGS) entry which is preliminary data.</text>
</comment>
<reference evidence="3 4" key="1">
    <citation type="submission" date="2019-02" db="EMBL/GenBank/DDBJ databases">
        <title>Deep-cultivation of Planctomycetes and their phenomic and genomic characterization uncovers novel biology.</title>
        <authorList>
            <person name="Wiegand S."/>
            <person name="Jogler M."/>
            <person name="Boedeker C."/>
            <person name="Pinto D."/>
            <person name="Vollmers J."/>
            <person name="Rivas-Marin E."/>
            <person name="Kohn T."/>
            <person name="Peeters S.H."/>
            <person name="Heuer A."/>
            <person name="Rast P."/>
            <person name="Oberbeckmann S."/>
            <person name="Bunk B."/>
            <person name="Jeske O."/>
            <person name="Meyerdierks A."/>
            <person name="Storesund J.E."/>
            <person name="Kallscheuer N."/>
            <person name="Luecker S."/>
            <person name="Lage O.M."/>
            <person name="Pohl T."/>
            <person name="Merkel B.J."/>
            <person name="Hornburger P."/>
            <person name="Mueller R.-W."/>
            <person name="Bruemmer F."/>
            <person name="Labrenz M."/>
            <person name="Spormann A.M."/>
            <person name="Op Den Camp H."/>
            <person name="Overmann J."/>
            <person name="Amann R."/>
            <person name="Jetten M.S.M."/>
            <person name="Mascher T."/>
            <person name="Medema M.H."/>
            <person name="Devos D.P."/>
            <person name="Kaster A.-K."/>
            <person name="Ovreas L."/>
            <person name="Rohde M."/>
            <person name="Galperin M.Y."/>
            <person name="Jogler C."/>
        </authorList>
    </citation>
    <scope>NUCLEOTIDE SEQUENCE [LARGE SCALE GENOMIC DNA]</scope>
    <source>
        <strain evidence="3 4">CA13</strain>
    </source>
</reference>
<dbReference type="SUPFAM" id="SSF47090">
    <property type="entry name" value="PGBD-like"/>
    <property type="match status" value="1"/>
</dbReference>
<dbReference type="InterPro" id="IPR036366">
    <property type="entry name" value="PGBDSf"/>
</dbReference>
<dbReference type="AlphaFoldDB" id="A0A5C5YVI4"/>
<dbReference type="Gene3D" id="3.90.70.10">
    <property type="entry name" value="Cysteine proteinases"/>
    <property type="match status" value="1"/>
</dbReference>
<dbReference type="Proteomes" id="UP000315010">
    <property type="component" value="Unassembled WGS sequence"/>
</dbReference>
<feature type="domain" description="Peptidase C39-like" evidence="2">
    <location>
        <begin position="108"/>
        <end position="248"/>
    </location>
</feature>
<feature type="domain" description="Peptidoglycan binding-like" evidence="1">
    <location>
        <begin position="12"/>
        <end position="54"/>
    </location>
</feature>
<protein>
    <submittedName>
        <fullName evidence="3">Putative peptidoglycan binding domain protein</fullName>
    </submittedName>
</protein>
<proteinExistence type="predicted"/>
<evidence type="ECO:0000259" key="2">
    <source>
        <dbReference type="Pfam" id="PF13529"/>
    </source>
</evidence>
<dbReference type="InterPro" id="IPR036365">
    <property type="entry name" value="PGBD-like_sf"/>
</dbReference>
<dbReference type="Pfam" id="PF01471">
    <property type="entry name" value="PG_binding_1"/>
    <property type="match status" value="1"/>
</dbReference>
<dbReference type="RefSeq" id="WP_146394326.1">
    <property type="nucleotide sequence ID" value="NZ_SJPJ01000001.1"/>
</dbReference>
<name>A0A5C5YVI4_9BACT</name>
<gene>
    <name evidence="3" type="ORF">CA13_04760</name>
</gene>
<dbReference type="PANTHER" id="PTHR40524">
    <property type="entry name" value="PEPTIDASE_C39_2 DOMAIN-CONTAINING PROTEIN"/>
    <property type="match status" value="1"/>
</dbReference>
<dbReference type="OrthoDB" id="245200at2"/>
<evidence type="ECO:0000313" key="4">
    <source>
        <dbReference type="Proteomes" id="UP000315010"/>
    </source>
</evidence>
<accession>A0A5C5YVI4</accession>
<sequence>MSDRRNLLFGTRGSDVEKLQMMLNRFIDPRPDITVDGKFGNGTKATVAKFQTQANQYRSRKIIGENLDTDGIVGPLTWKVLDWYEEDDKKGRERDSGFATLVRNGGRKVPHFRQGDPQWGSIKLGNKTIASKGCAMCSVAMCLAYYGHDINPATLDAYLDANNGYSGNNLYWQKAFDAGQTPGCRKPRLTWPNYRRRSDFIDTIMERLWQNLPTLIGVDYGTSGDGLEDHWVVAVGYNQKDIIINDPAIAAGNGAANPSQELTHLYDSRRRGGLTPVRLCLFEV</sequence>
<dbReference type="PANTHER" id="PTHR40524:SF1">
    <property type="entry name" value="PEPTIDASE C39-LIKE DOMAIN-CONTAINING PROTEIN"/>
    <property type="match status" value="1"/>
</dbReference>
<evidence type="ECO:0000259" key="1">
    <source>
        <dbReference type="Pfam" id="PF01471"/>
    </source>
</evidence>
<dbReference type="Gene3D" id="1.10.101.10">
    <property type="entry name" value="PGBD-like superfamily/PGBD"/>
    <property type="match status" value="1"/>
</dbReference>
<dbReference type="EMBL" id="SJPJ01000001">
    <property type="protein sequence ID" value="TWT79079.1"/>
    <property type="molecule type" value="Genomic_DNA"/>
</dbReference>
<evidence type="ECO:0000313" key="3">
    <source>
        <dbReference type="EMBL" id="TWT79079.1"/>
    </source>
</evidence>
<dbReference type="InterPro" id="IPR039564">
    <property type="entry name" value="Peptidase_C39-like"/>
</dbReference>
<dbReference type="InterPro" id="IPR002477">
    <property type="entry name" value="Peptidoglycan-bd-like"/>
</dbReference>
<organism evidence="3 4">
    <name type="scientific">Novipirellula herctigrandis</name>
    <dbReference type="NCBI Taxonomy" id="2527986"/>
    <lineage>
        <taxon>Bacteria</taxon>
        <taxon>Pseudomonadati</taxon>
        <taxon>Planctomycetota</taxon>
        <taxon>Planctomycetia</taxon>
        <taxon>Pirellulales</taxon>
        <taxon>Pirellulaceae</taxon>
        <taxon>Novipirellula</taxon>
    </lineage>
</organism>
<keyword evidence="4" id="KW-1185">Reference proteome</keyword>
<dbReference type="Pfam" id="PF13529">
    <property type="entry name" value="Peptidase_C39_2"/>
    <property type="match status" value="1"/>
</dbReference>